<name>A0A8S3AKY6_9BILA</name>
<sequence>RLHEAMRELEQLRNKPELAVATLLALAYGHKQHKIPDREAIAELEV</sequence>
<feature type="non-terminal residue" evidence="2">
    <location>
        <position position="1"/>
    </location>
</feature>
<dbReference type="Pfam" id="PF25062">
    <property type="entry name" value="ARM_TT21_N"/>
    <property type="match status" value="1"/>
</dbReference>
<protein>
    <recommendedName>
        <fullName evidence="1">Tetratricopeptide repeat protein 21A/21B N-terminal ARM repeat domain-containing protein</fullName>
    </recommendedName>
</protein>
<dbReference type="InterPro" id="IPR056833">
    <property type="entry name" value="ARM_TT21_N"/>
</dbReference>
<dbReference type="Proteomes" id="UP000681720">
    <property type="component" value="Unassembled WGS sequence"/>
</dbReference>
<proteinExistence type="predicted"/>
<evidence type="ECO:0000313" key="3">
    <source>
        <dbReference type="Proteomes" id="UP000681720"/>
    </source>
</evidence>
<comment type="caution">
    <text evidence="2">The sequence shown here is derived from an EMBL/GenBank/DDBJ whole genome shotgun (WGS) entry which is preliminary data.</text>
</comment>
<accession>A0A8S3AKY6</accession>
<feature type="domain" description="Tetratricopeptide repeat protein 21A/21B N-terminal ARM repeat" evidence="1">
    <location>
        <begin position="1"/>
        <end position="45"/>
    </location>
</feature>
<gene>
    <name evidence="2" type="ORF">GIL414_LOCUS42690</name>
</gene>
<reference evidence="2" key="1">
    <citation type="submission" date="2021-02" db="EMBL/GenBank/DDBJ databases">
        <authorList>
            <person name="Nowell W R."/>
        </authorList>
    </citation>
    <scope>NUCLEOTIDE SEQUENCE</scope>
</reference>
<evidence type="ECO:0000259" key="1">
    <source>
        <dbReference type="Pfam" id="PF25062"/>
    </source>
</evidence>
<evidence type="ECO:0000313" key="2">
    <source>
        <dbReference type="EMBL" id="CAF4691481.1"/>
    </source>
</evidence>
<organism evidence="2 3">
    <name type="scientific">Rotaria magnacalcarata</name>
    <dbReference type="NCBI Taxonomy" id="392030"/>
    <lineage>
        <taxon>Eukaryota</taxon>
        <taxon>Metazoa</taxon>
        <taxon>Spiralia</taxon>
        <taxon>Gnathifera</taxon>
        <taxon>Rotifera</taxon>
        <taxon>Eurotatoria</taxon>
        <taxon>Bdelloidea</taxon>
        <taxon>Philodinida</taxon>
        <taxon>Philodinidae</taxon>
        <taxon>Rotaria</taxon>
    </lineage>
</organism>
<dbReference type="EMBL" id="CAJOBJ010124280">
    <property type="protein sequence ID" value="CAF4691481.1"/>
    <property type="molecule type" value="Genomic_DNA"/>
</dbReference>
<dbReference type="AlphaFoldDB" id="A0A8S3AKY6"/>
<feature type="non-terminal residue" evidence="2">
    <location>
        <position position="46"/>
    </location>
</feature>